<accession>A0A5C9A4J6</accession>
<dbReference type="InterPro" id="IPR006549">
    <property type="entry name" value="HAD-SF_hydro_IIIA"/>
</dbReference>
<evidence type="ECO:0000256" key="4">
    <source>
        <dbReference type="ARBA" id="ARBA00011881"/>
    </source>
</evidence>
<keyword evidence="14" id="KW-1185">Reference proteome</keyword>
<comment type="cofactor">
    <cofactor evidence="2 11 12">
        <name>Mg(2+)</name>
        <dbReference type="ChEBI" id="CHEBI:18420"/>
    </cofactor>
</comment>
<gene>
    <name evidence="13" type="ORF">FVW59_03070</name>
</gene>
<evidence type="ECO:0000256" key="7">
    <source>
        <dbReference type="ARBA" id="ARBA00022723"/>
    </source>
</evidence>
<dbReference type="RefSeq" id="WP_148062744.1">
    <property type="nucleotide sequence ID" value="NZ_VRYZ01000001.1"/>
</dbReference>
<keyword evidence="9 11" id="KW-0460">Magnesium</keyword>
<dbReference type="OrthoDB" id="9805604at2"/>
<dbReference type="PANTHER" id="PTHR21485:SF3">
    <property type="entry name" value="N-ACYLNEURAMINATE CYTIDYLYLTRANSFERASE"/>
    <property type="match status" value="1"/>
</dbReference>
<dbReference type="GO" id="GO:0019143">
    <property type="term" value="F:3-deoxy-manno-octulosonate-8-phosphatase activity"/>
    <property type="evidence" value="ECO:0007669"/>
    <property type="project" value="UniProtKB-UniRule"/>
</dbReference>
<dbReference type="InterPro" id="IPR010023">
    <property type="entry name" value="KdsC_fam"/>
</dbReference>
<evidence type="ECO:0000256" key="10">
    <source>
        <dbReference type="ARBA" id="ARBA00031051"/>
    </source>
</evidence>
<evidence type="ECO:0000256" key="1">
    <source>
        <dbReference type="ARBA" id="ARBA00000898"/>
    </source>
</evidence>
<protein>
    <recommendedName>
        <fullName evidence="6 11">3-deoxy-D-manno-octulosonate 8-phosphate phosphatase KdsC</fullName>
        <ecNumber evidence="5 11">3.1.3.45</ecNumber>
    </recommendedName>
    <alternativeName>
        <fullName evidence="10 11">KDO 8-P phosphatase</fullName>
    </alternativeName>
</protein>
<evidence type="ECO:0000313" key="13">
    <source>
        <dbReference type="EMBL" id="TXS94902.1"/>
    </source>
</evidence>
<dbReference type="InterPro" id="IPR023214">
    <property type="entry name" value="HAD_sf"/>
</dbReference>
<name>A0A5C9A4J6_9GAMM</name>
<dbReference type="GO" id="GO:0046872">
    <property type="term" value="F:metal ion binding"/>
    <property type="evidence" value="ECO:0007669"/>
    <property type="project" value="UniProtKB-UniRule"/>
</dbReference>
<dbReference type="AlphaFoldDB" id="A0A5C9A4J6"/>
<evidence type="ECO:0000256" key="2">
    <source>
        <dbReference type="ARBA" id="ARBA00001946"/>
    </source>
</evidence>
<evidence type="ECO:0000256" key="11">
    <source>
        <dbReference type="PIRNR" id="PIRNR006118"/>
    </source>
</evidence>
<keyword evidence="7 11" id="KW-0479">Metal-binding</keyword>
<dbReference type="EMBL" id="VRYZ01000001">
    <property type="protein sequence ID" value="TXS94902.1"/>
    <property type="molecule type" value="Genomic_DNA"/>
</dbReference>
<dbReference type="InterPro" id="IPR050793">
    <property type="entry name" value="CMP-NeuNAc_synthase"/>
</dbReference>
<feature type="binding site" evidence="12">
    <location>
        <position position="18"/>
    </location>
    <ligand>
        <name>substrate</name>
    </ligand>
</feature>
<evidence type="ECO:0000256" key="6">
    <source>
        <dbReference type="ARBA" id="ARBA00020092"/>
    </source>
</evidence>
<dbReference type="GO" id="GO:0009103">
    <property type="term" value="P:lipopolysaccharide biosynthetic process"/>
    <property type="evidence" value="ECO:0007669"/>
    <property type="project" value="UniProtKB-UniRule"/>
</dbReference>
<organism evidence="13 14">
    <name type="scientific">Parahaliea aestuarii</name>
    <dbReference type="NCBI Taxonomy" id="1852021"/>
    <lineage>
        <taxon>Bacteria</taxon>
        <taxon>Pseudomonadati</taxon>
        <taxon>Pseudomonadota</taxon>
        <taxon>Gammaproteobacteria</taxon>
        <taxon>Cellvibrionales</taxon>
        <taxon>Halieaceae</taxon>
        <taxon>Parahaliea</taxon>
    </lineage>
</organism>
<comment type="function">
    <text evidence="11">Catalyzes the hydrolysis of 3-deoxy-D-manno-octulosonate 8-phosphate (KDO 8-P) to 3-deoxy-D-manno-octulosonate (KDO) and inorganic phosphate.</text>
</comment>
<reference evidence="13 14" key="1">
    <citation type="submission" date="2019-08" db="EMBL/GenBank/DDBJ databases">
        <title>Parahaliea maris sp. nov., isolated from the surface seawater.</title>
        <authorList>
            <person name="Liu Y."/>
        </authorList>
    </citation>
    <scope>NUCLEOTIDE SEQUENCE [LARGE SCALE GENOMIC DNA]</scope>
    <source>
        <strain evidence="13 14">S2-26</strain>
    </source>
</reference>
<dbReference type="Gene3D" id="3.40.50.1000">
    <property type="entry name" value="HAD superfamily/HAD-like"/>
    <property type="match status" value="1"/>
</dbReference>
<feature type="binding site" evidence="12">
    <location>
        <position position="109"/>
    </location>
    <ligand>
        <name>Mg(2+)</name>
        <dbReference type="ChEBI" id="CHEBI:18420"/>
    </ligand>
</feature>
<evidence type="ECO:0000256" key="3">
    <source>
        <dbReference type="ARBA" id="ARBA00005893"/>
    </source>
</evidence>
<comment type="caution">
    <text evidence="13">The sequence shown here is derived from an EMBL/GenBank/DDBJ whole genome shotgun (WGS) entry which is preliminary data.</text>
</comment>
<evidence type="ECO:0000256" key="12">
    <source>
        <dbReference type="PIRSR" id="PIRSR006118-2"/>
    </source>
</evidence>
<dbReference type="NCBIfam" id="TIGR01670">
    <property type="entry name" value="KdsC-phosphatas"/>
    <property type="match status" value="1"/>
</dbReference>
<dbReference type="PIRSF" id="PIRSF006118">
    <property type="entry name" value="KDO8-P_Ptase"/>
    <property type="match status" value="1"/>
</dbReference>
<dbReference type="SFLD" id="SFLDG01138">
    <property type="entry name" value="C1.6.2:_Deoxy-d-mannose-octulo"/>
    <property type="match status" value="1"/>
</dbReference>
<dbReference type="CDD" id="cd01630">
    <property type="entry name" value="HAD_KDO-like"/>
    <property type="match status" value="1"/>
</dbReference>
<dbReference type="Proteomes" id="UP000321933">
    <property type="component" value="Unassembled WGS sequence"/>
</dbReference>
<dbReference type="EC" id="3.1.3.45" evidence="5 11"/>
<evidence type="ECO:0000256" key="5">
    <source>
        <dbReference type="ARBA" id="ARBA00013066"/>
    </source>
</evidence>
<evidence type="ECO:0000256" key="9">
    <source>
        <dbReference type="ARBA" id="ARBA00022842"/>
    </source>
</evidence>
<dbReference type="FunFam" id="3.40.50.1000:FF:000029">
    <property type="entry name" value="3-deoxy-D-manno-octulosonate 8-phosphate phosphatase KdsC"/>
    <property type="match status" value="1"/>
</dbReference>
<dbReference type="SFLD" id="SFLDG01136">
    <property type="entry name" value="C1.6:_Phosphoserine_Phosphatas"/>
    <property type="match status" value="1"/>
</dbReference>
<feature type="binding site" evidence="12">
    <location>
        <position position="16"/>
    </location>
    <ligand>
        <name>Mg(2+)</name>
        <dbReference type="ChEBI" id="CHEBI:18420"/>
    </ligand>
</feature>
<dbReference type="NCBIfam" id="TIGR01662">
    <property type="entry name" value="HAD-SF-IIIA"/>
    <property type="match status" value="1"/>
</dbReference>
<keyword evidence="8 11" id="KW-0378">Hydrolase</keyword>
<evidence type="ECO:0000256" key="8">
    <source>
        <dbReference type="ARBA" id="ARBA00022801"/>
    </source>
</evidence>
<comment type="similarity">
    <text evidence="3 11">Belongs to the KdsC family.</text>
</comment>
<dbReference type="InterPro" id="IPR036412">
    <property type="entry name" value="HAD-like_sf"/>
</dbReference>
<comment type="subunit">
    <text evidence="4 11">Homotetramer.</text>
</comment>
<dbReference type="SFLD" id="SFLDS00003">
    <property type="entry name" value="Haloacid_Dehalogenase"/>
    <property type="match status" value="1"/>
</dbReference>
<dbReference type="SUPFAM" id="SSF56784">
    <property type="entry name" value="HAD-like"/>
    <property type="match status" value="1"/>
</dbReference>
<proteinExistence type="inferred from homology"/>
<evidence type="ECO:0000313" key="14">
    <source>
        <dbReference type="Proteomes" id="UP000321933"/>
    </source>
</evidence>
<dbReference type="PANTHER" id="PTHR21485">
    <property type="entry name" value="HAD SUPERFAMILY MEMBERS CMAS AND KDSC"/>
    <property type="match status" value="1"/>
</dbReference>
<dbReference type="GO" id="GO:0008781">
    <property type="term" value="F:N-acylneuraminate cytidylyltransferase activity"/>
    <property type="evidence" value="ECO:0007669"/>
    <property type="project" value="TreeGrafter"/>
</dbReference>
<keyword evidence="11" id="KW-0448">Lipopolysaccharide biosynthesis</keyword>
<sequence length="172" mass="18126">MSIADRANAIRLLALDVDGVLTDGRIYYGNSGEELKAFSIKDGLGIKLLQKAGIEVAIITGRNSHIVARRAAELGIGEVVQGREDKREALVELCRAKSLQLSECAYMGDDLPDLGAIIAAGLGLTVADACARVAAAADWCSRFNGGCGAVREACEFLLEARGQKATLESGFL</sequence>
<comment type="catalytic activity">
    <reaction evidence="1 11">
        <text>3-deoxy-alpha-D-manno-2-octulosonate-8-phosphate + H2O = 3-deoxy-alpha-D-manno-oct-2-ulosonate + phosphate</text>
        <dbReference type="Rhea" id="RHEA:11500"/>
        <dbReference type="ChEBI" id="CHEBI:15377"/>
        <dbReference type="ChEBI" id="CHEBI:43474"/>
        <dbReference type="ChEBI" id="CHEBI:85985"/>
        <dbReference type="ChEBI" id="CHEBI:85986"/>
        <dbReference type="EC" id="3.1.3.45"/>
    </reaction>
</comment>
<dbReference type="Pfam" id="PF00702">
    <property type="entry name" value="Hydrolase"/>
    <property type="match status" value="1"/>
</dbReference>